<dbReference type="Proteomes" id="UP000223596">
    <property type="component" value="Unassembled WGS sequence"/>
</dbReference>
<dbReference type="GO" id="GO:0008967">
    <property type="term" value="F:phosphoglycolate phosphatase activity"/>
    <property type="evidence" value="ECO:0007669"/>
    <property type="project" value="TreeGrafter"/>
</dbReference>
<reference evidence="1 2" key="1">
    <citation type="submission" date="2017-09" db="EMBL/GenBank/DDBJ databases">
        <title>Evaluation of Pacific Biosciences Sequencing Technology to Finishing C. thermocellum Genome Sequences.</title>
        <authorList>
            <person name="Brown S."/>
        </authorList>
    </citation>
    <scope>NUCLEOTIDE SEQUENCE [LARGE SCALE GENOMIC DNA]</scope>
    <source>
        <strain evidence="1 2">AD2</strain>
    </source>
</reference>
<dbReference type="InterPro" id="IPR036412">
    <property type="entry name" value="HAD-like_sf"/>
</dbReference>
<dbReference type="SFLD" id="SFLDG01129">
    <property type="entry name" value="C1.5:_HAD__Beta-PGM__Phosphata"/>
    <property type="match status" value="1"/>
</dbReference>
<sequence length="217" mass="24076">MIKYKAVFFDFDYTLADSSKAVIECINYALQKMGYPESSPESICRTIGLTLAEAFKILSGDTSDSNADLFRQYFKERADLVMCDRTVMYSTVECVLKKLKKADVKTGIVSTKYRYRIEDILKRDKLLQYFDVIVGGEDVAAHKPDPEGLLKAISMVGCQKEEVLFVGDSTVDARTAKNAGVDFVAVLTGTTGANEFSEYNPGAVIEDLSGLLDMFML</sequence>
<evidence type="ECO:0000313" key="2">
    <source>
        <dbReference type="Proteomes" id="UP000223596"/>
    </source>
</evidence>
<gene>
    <name evidence="1" type="ORF">M972_112058</name>
</gene>
<name>A0AB36TIU2_ACETH</name>
<dbReference type="RefSeq" id="WP_003512401.1">
    <property type="nucleotide sequence ID" value="NZ_CP013828.1"/>
</dbReference>
<dbReference type="InterPro" id="IPR041492">
    <property type="entry name" value="HAD_2"/>
</dbReference>
<dbReference type="PANTHER" id="PTHR43434">
    <property type="entry name" value="PHOSPHOGLYCOLATE PHOSPHATASE"/>
    <property type="match status" value="1"/>
</dbReference>
<dbReference type="AlphaFoldDB" id="A0AB36TIU2"/>
<dbReference type="NCBIfam" id="TIGR01549">
    <property type="entry name" value="HAD-SF-IA-v1"/>
    <property type="match status" value="1"/>
</dbReference>
<dbReference type="PRINTS" id="PR00413">
    <property type="entry name" value="HADHALOGNASE"/>
</dbReference>
<dbReference type="Pfam" id="PF13419">
    <property type="entry name" value="HAD_2"/>
    <property type="match status" value="1"/>
</dbReference>
<comment type="caution">
    <text evidence="1">The sequence shown here is derived from an EMBL/GenBank/DDBJ whole genome shotgun (WGS) entry which is preliminary data.</text>
</comment>
<dbReference type="SFLD" id="SFLDS00003">
    <property type="entry name" value="Haloacid_Dehalogenase"/>
    <property type="match status" value="1"/>
</dbReference>
<organism evidence="1 2">
    <name type="scientific">Acetivibrio thermocellus AD2</name>
    <dbReference type="NCBI Taxonomy" id="1138384"/>
    <lineage>
        <taxon>Bacteria</taxon>
        <taxon>Bacillati</taxon>
        <taxon>Bacillota</taxon>
        <taxon>Clostridia</taxon>
        <taxon>Eubacteriales</taxon>
        <taxon>Oscillospiraceae</taxon>
        <taxon>Acetivibrio</taxon>
    </lineage>
</organism>
<dbReference type="InterPro" id="IPR023214">
    <property type="entry name" value="HAD_sf"/>
</dbReference>
<protein>
    <submittedName>
        <fullName evidence="1">Phosphoglycolate phosphatase</fullName>
    </submittedName>
</protein>
<dbReference type="SUPFAM" id="SSF56784">
    <property type="entry name" value="HAD-like"/>
    <property type="match status" value="1"/>
</dbReference>
<dbReference type="Gene3D" id="3.40.50.1000">
    <property type="entry name" value="HAD superfamily/HAD-like"/>
    <property type="match status" value="1"/>
</dbReference>
<evidence type="ECO:0000313" key="1">
    <source>
        <dbReference type="EMBL" id="PFH03256.1"/>
    </source>
</evidence>
<dbReference type="SFLD" id="SFLDG01135">
    <property type="entry name" value="C1.5.6:_HAD__Beta-PGM__Phospha"/>
    <property type="match status" value="1"/>
</dbReference>
<accession>A0AB36TIU2</accession>
<dbReference type="SMR" id="A0AB36TIU2"/>
<dbReference type="InterPro" id="IPR023198">
    <property type="entry name" value="PGP-like_dom2"/>
</dbReference>
<dbReference type="GO" id="GO:0006281">
    <property type="term" value="P:DNA repair"/>
    <property type="evidence" value="ECO:0007669"/>
    <property type="project" value="TreeGrafter"/>
</dbReference>
<dbReference type="EMBL" id="PDBW01000001">
    <property type="protein sequence ID" value="PFH03256.1"/>
    <property type="molecule type" value="Genomic_DNA"/>
</dbReference>
<dbReference type="InterPro" id="IPR006439">
    <property type="entry name" value="HAD-SF_hydro_IA"/>
</dbReference>
<dbReference type="InterPro" id="IPR050155">
    <property type="entry name" value="HAD-like_hydrolase_sf"/>
</dbReference>
<dbReference type="GeneID" id="35804124"/>
<dbReference type="PANTHER" id="PTHR43434:SF1">
    <property type="entry name" value="PHOSPHOGLYCOLATE PHOSPHATASE"/>
    <property type="match status" value="1"/>
</dbReference>
<proteinExistence type="predicted"/>
<dbReference type="Gene3D" id="1.10.150.240">
    <property type="entry name" value="Putative phosphatase, domain 2"/>
    <property type="match status" value="1"/>
</dbReference>